<dbReference type="NCBIfam" id="TIGR00071">
    <property type="entry name" value="hisT_truA"/>
    <property type="match status" value="1"/>
</dbReference>
<comment type="catalytic activity">
    <reaction evidence="8">
        <text>a uridine in tRNA = a pseudouridine in tRNA</text>
        <dbReference type="Rhea" id="RHEA:54572"/>
        <dbReference type="Rhea" id="RHEA-COMP:13339"/>
        <dbReference type="Rhea" id="RHEA-COMP:13934"/>
        <dbReference type="ChEBI" id="CHEBI:65314"/>
        <dbReference type="ChEBI" id="CHEBI:65315"/>
    </reaction>
</comment>
<dbReference type="Gene3D" id="3.30.70.580">
    <property type="entry name" value="Pseudouridine synthase I, catalytic domain, N-terminal subdomain"/>
    <property type="match status" value="1"/>
</dbReference>
<protein>
    <recommendedName>
        <fullName evidence="13">Pseudouridylate synthase 1 homolog</fullName>
        <ecNumber evidence="12">5.4.99.12</ecNumber>
    </recommendedName>
    <alternativeName>
        <fullName evidence="14">tRNA pseudouridine synthase 1</fullName>
    </alternativeName>
    <alternativeName>
        <fullName evidence="17">tRNA pseudouridine(38-40) synthase</fullName>
    </alternativeName>
    <alternativeName>
        <fullName evidence="15">tRNA pseudouridylate synthase I</fullName>
    </alternativeName>
    <alternativeName>
        <fullName evidence="16">tRNA-uridine isomerase I</fullName>
    </alternativeName>
</protein>
<dbReference type="FunFam" id="3.30.70.580:FF:000002">
    <property type="entry name" value="tRNA pseudouridine synthase"/>
    <property type="match status" value="1"/>
</dbReference>
<dbReference type="InterPro" id="IPR001406">
    <property type="entry name" value="PsdUridine_synth_TruA"/>
</dbReference>
<dbReference type="InterPro" id="IPR020103">
    <property type="entry name" value="PsdUridine_synth_cat_dom_sf"/>
</dbReference>
<dbReference type="SUPFAM" id="SSF55120">
    <property type="entry name" value="Pseudouridine synthase"/>
    <property type="match status" value="1"/>
</dbReference>
<dbReference type="InterPro" id="IPR020094">
    <property type="entry name" value="TruA/RsuA/RluB/E/F_N"/>
</dbReference>
<accession>A0A9N9MI98</accession>
<dbReference type="Pfam" id="PF01416">
    <property type="entry name" value="PseudoU_synth_1"/>
    <property type="match status" value="1"/>
</dbReference>
<evidence type="ECO:0000313" key="22">
    <source>
        <dbReference type="EMBL" id="CAG9762890.1"/>
    </source>
</evidence>
<dbReference type="Gene3D" id="3.30.70.660">
    <property type="entry name" value="Pseudouridine synthase I, catalytic domain, C-terminal subdomain"/>
    <property type="match status" value="1"/>
</dbReference>
<evidence type="ECO:0000256" key="3">
    <source>
        <dbReference type="ARBA" id="ARBA00009375"/>
    </source>
</evidence>
<comment type="catalytic activity">
    <reaction evidence="9">
        <text>uridine(38/39/40) in tRNA = pseudouridine(38/39/40) in tRNA</text>
        <dbReference type="Rhea" id="RHEA:22376"/>
        <dbReference type="Rhea" id="RHEA-COMP:10085"/>
        <dbReference type="Rhea" id="RHEA-COMP:10087"/>
        <dbReference type="ChEBI" id="CHEBI:65314"/>
        <dbReference type="ChEBI" id="CHEBI:65315"/>
        <dbReference type="EC" id="5.4.99.12"/>
    </reaction>
</comment>
<keyword evidence="4" id="KW-0507">mRNA processing</keyword>
<dbReference type="GO" id="GO:0006397">
    <property type="term" value="P:mRNA processing"/>
    <property type="evidence" value="ECO:0007669"/>
    <property type="project" value="UniProtKB-KW"/>
</dbReference>
<comment type="catalytic activity">
    <reaction evidence="1">
        <text>a uridine in mRNA = a pseudouridine in mRNA</text>
        <dbReference type="Rhea" id="RHEA:56644"/>
        <dbReference type="Rhea" id="RHEA-COMP:14658"/>
        <dbReference type="Rhea" id="RHEA-COMP:14659"/>
        <dbReference type="ChEBI" id="CHEBI:65314"/>
        <dbReference type="ChEBI" id="CHEBI:65315"/>
    </reaction>
</comment>
<dbReference type="InterPro" id="IPR041708">
    <property type="entry name" value="PUS1/PUS2-like"/>
</dbReference>
<dbReference type="EC" id="5.4.99.12" evidence="12"/>
<keyword evidence="6" id="KW-0413">Isomerase</keyword>
<organism evidence="22 23">
    <name type="scientific">Ceutorhynchus assimilis</name>
    <name type="common">cabbage seed weevil</name>
    <dbReference type="NCBI Taxonomy" id="467358"/>
    <lineage>
        <taxon>Eukaryota</taxon>
        <taxon>Metazoa</taxon>
        <taxon>Ecdysozoa</taxon>
        <taxon>Arthropoda</taxon>
        <taxon>Hexapoda</taxon>
        <taxon>Insecta</taxon>
        <taxon>Pterygota</taxon>
        <taxon>Neoptera</taxon>
        <taxon>Endopterygota</taxon>
        <taxon>Coleoptera</taxon>
        <taxon>Polyphaga</taxon>
        <taxon>Cucujiformia</taxon>
        <taxon>Curculionidae</taxon>
        <taxon>Ceutorhynchinae</taxon>
        <taxon>Ceutorhynchus</taxon>
    </lineage>
</organism>
<feature type="region of interest" description="Disordered" evidence="20">
    <location>
        <begin position="31"/>
        <end position="53"/>
    </location>
</feature>
<dbReference type="AlphaFoldDB" id="A0A9N9MI98"/>
<proteinExistence type="inferred from homology"/>
<evidence type="ECO:0000256" key="4">
    <source>
        <dbReference type="ARBA" id="ARBA00022664"/>
    </source>
</evidence>
<dbReference type="GO" id="GO:0005634">
    <property type="term" value="C:nucleus"/>
    <property type="evidence" value="ECO:0007669"/>
    <property type="project" value="UniProtKB-SubCell"/>
</dbReference>
<evidence type="ECO:0000256" key="16">
    <source>
        <dbReference type="ARBA" id="ARBA00080849"/>
    </source>
</evidence>
<feature type="active site" description="Nucleophile" evidence="18">
    <location>
        <position position="137"/>
    </location>
</feature>
<evidence type="ECO:0000256" key="13">
    <source>
        <dbReference type="ARBA" id="ARBA00068582"/>
    </source>
</evidence>
<feature type="domain" description="Pseudouridine synthase I TruA alpha/beta" evidence="21">
    <location>
        <begin position="228"/>
        <end position="331"/>
    </location>
</feature>
<feature type="binding site" evidence="19">
    <location>
        <position position="191"/>
    </location>
    <ligand>
        <name>substrate</name>
    </ligand>
</feature>
<evidence type="ECO:0000313" key="23">
    <source>
        <dbReference type="Proteomes" id="UP001152799"/>
    </source>
</evidence>
<keyword evidence="5" id="KW-0819">tRNA processing</keyword>
<evidence type="ECO:0000256" key="20">
    <source>
        <dbReference type="SAM" id="MobiDB-lite"/>
    </source>
</evidence>
<evidence type="ECO:0000256" key="12">
    <source>
        <dbReference type="ARBA" id="ARBA00066509"/>
    </source>
</evidence>
<evidence type="ECO:0000256" key="8">
    <source>
        <dbReference type="ARBA" id="ARBA00036943"/>
    </source>
</evidence>
<gene>
    <name evidence="22" type="ORF">CEUTPL_LOCUS3561</name>
</gene>
<dbReference type="PANTHER" id="PTHR11142">
    <property type="entry name" value="PSEUDOURIDYLATE SYNTHASE"/>
    <property type="match status" value="1"/>
</dbReference>
<evidence type="ECO:0000256" key="9">
    <source>
        <dbReference type="ARBA" id="ARBA00052184"/>
    </source>
</evidence>
<dbReference type="InterPro" id="IPR020097">
    <property type="entry name" value="PsdUridine_synth_TruA_a/b_dom"/>
</dbReference>
<dbReference type="EMBL" id="OU892288">
    <property type="protein sequence ID" value="CAG9762890.1"/>
    <property type="molecule type" value="Genomic_DNA"/>
</dbReference>
<evidence type="ECO:0000256" key="14">
    <source>
        <dbReference type="ARBA" id="ARBA00075153"/>
    </source>
</evidence>
<dbReference type="CDD" id="cd02568">
    <property type="entry name" value="PseudoU_synth_PUS1_PUS2"/>
    <property type="match status" value="1"/>
</dbReference>
<comment type="function">
    <text evidence="10">Pseudouridylate synthase that catalyzes pseudouridylation of tRNAs and mRNAs. Acts on positions 27/28 in the anticodon stem and also positions 34 and 36 in the anticodon of an intron containing tRNA. Also catalyzes pseudouridylation of mRNAs: mediates pseudouridylation of mRNAs with the consensus sequence 5'-UGUAG-3'. Acts as a regulator of pre-mRNA splicing by mediating pseudouridylation of pre-mRNAs at locations associated with alternatively spliced regions. Pseudouridylation of pre-mRNAs near splice sites directly regulates mRNA splicing and mRNA 3'-end processing. Involved in regulation of nuclear receptor activity through pseudouridylation of SRA1 mRNA.</text>
</comment>
<evidence type="ECO:0000256" key="15">
    <source>
        <dbReference type="ARBA" id="ARBA00079087"/>
    </source>
</evidence>
<evidence type="ECO:0000256" key="18">
    <source>
        <dbReference type="PIRSR" id="PIRSR641708-1"/>
    </source>
</evidence>
<dbReference type="PANTHER" id="PTHR11142:SF4">
    <property type="entry name" value="PSEUDOURIDYLATE SYNTHASE 1 HOMOLOG"/>
    <property type="match status" value="1"/>
</dbReference>
<evidence type="ECO:0000256" key="1">
    <source>
        <dbReference type="ARBA" id="ARBA00001166"/>
    </source>
</evidence>
<evidence type="ECO:0000256" key="5">
    <source>
        <dbReference type="ARBA" id="ARBA00022694"/>
    </source>
</evidence>
<dbReference type="GO" id="GO:0031119">
    <property type="term" value="P:tRNA pseudouridine synthesis"/>
    <property type="evidence" value="ECO:0007669"/>
    <property type="project" value="InterPro"/>
</dbReference>
<dbReference type="FunFam" id="3.30.70.660:FF:000002">
    <property type="entry name" value="tRNA pseudouridine synthase"/>
    <property type="match status" value="1"/>
</dbReference>
<keyword evidence="7" id="KW-0539">Nucleus</keyword>
<reference evidence="22" key="1">
    <citation type="submission" date="2022-01" db="EMBL/GenBank/DDBJ databases">
        <authorList>
            <person name="King R."/>
        </authorList>
    </citation>
    <scope>NUCLEOTIDE SEQUENCE</scope>
</reference>
<comment type="similarity">
    <text evidence="3">Belongs to the tRNA pseudouridine synthase TruA family.</text>
</comment>
<sequence length="399" mass="46091">MKCLLNKNPISIGKHLIKTLTTFPIPMGDSTEIKKPKYDGRSKKRQWQDRRSDNSAKLLKIDATSTSTQPLPDKIKRRKYAILMGYSGVDYYGMQRNPNTKTIEEELFKTLFDCDFIDQLCYDQVQNMQFQRAARTDKGVSAARQVVSLKLKETFNIEAVNEKLSSQIRLFASKRVTKGFNSKTQCDGRTYIYVTPSVVFSDQQDLPQQKGFRISQQLLDKINETLALYVGTKSFHNFTIKKKYGDPSAKRFIKAFTCEPTFIENDVEFCTLKVHGQSFMMHQIRKMVGLVLAVMRGQATLEVVAKAIGEDKVNIPRAPGLGLLLNYVHYDRYNFKYGSDGMHETLTWEEVDQQVEEFKHRQILPTIINTEIAEEQMVWWVKNKLARHSFDDEESDDEQ</sequence>
<evidence type="ECO:0000256" key="10">
    <source>
        <dbReference type="ARBA" id="ARBA00053709"/>
    </source>
</evidence>
<dbReference type="InterPro" id="IPR020095">
    <property type="entry name" value="PsdUridine_synth_TruA_C"/>
</dbReference>
<evidence type="ECO:0000256" key="6">
    <source>
        <dbReference type="ARBA" id="ARBA00023235"/>
    </source>
</evidence>
<evidence type="ECO:0000256" key="17">
    <source>
        <dbReference type="ARBA" id="ARBA00081344"/>
    </source>
</evidence>
<comment type="subunit">
    <text evidence="11">Monomer. Forms a complex with RARG and the SRA1 RNA in the nucleus.</text>
</comment>
<dbReference type="GO" id="GO:0003723">
    <property type="term" value="F:RNA binding"/>
    <property type="evidence" value="ECO:0007669"/>
    <property type="project" value="InterPro"/>
</dbReference>
<dbReference type="GO" id="GO:0160147">
    <property type="term" value="F:tRNA pseudouridine(38-40) synthase activity"/>
    <property type="evidence" value="ECO:0007669"/>
    <property type="project" value="UniProtKB-EC"/>
</dbReference>
<evidence type="ECO:0000256" key="2">
    <source>
        <dbReference type="ARBA" id="ARBA00004123"/>
    </source>
</evidence>
<dbReference type="Proteomes" id="UP001152799">
    <property type="component" value="Chromosome 12"/>
</dbReference>
<dbReference type="GO" id="GO:1990481">
    <property type="term" value="P:mRNA pseudouridine synthesis"/>
    <property type="evidence" value="ECO:0007669"/>
    <property type="project" value="TreeGrafter"/>
</dbReference>
<keyword evidence="23" id="KW-1185">Reference proteome</keyword>
<name>A0A9N9MI98_9CUCU</name>
<evidence type="ECO:0000256" key="7">
    <source>
        <dbReference type="ARBA" id="ARBA00023242"/>
    </source>
</evidence>
<evidence type="ECO:0000256" key="11">
    <source>
        <dbReference type="ARBA" id="ARBA00064589"/>
    </source>
</evidence>
<dbReference type="OrthoDB" id="10256309at2759"/>
<comment type="subcellular location">
    <subcellularLocation>
        <location evidence="2">Nucleus</location>
    </subcellularLocation>
</comment>
<evidence type="ECO:0000259" key="21">
    <source>
        <dbReference type="Pfam" id="PF01416"/>
    </source>
</evidence>
<evidence type="ECO:0000256" key="19">
    <source>
        <dbReference type="PIRSR" id="PIRSR641708-2"/>
    </source>
</evidence>